<accession>A0A518EW02</accession>
<reference evidence="2 3" key="1">
    <citation type="submission" date="2019-02" db="EMBL/GenBank/DDBJ databases">
        <title>Deep-cultivation of Planctomycetes and their phenomic and genomic characterization uncovers novel biology.</title>
        <authorList>
            <person name="Wiegand S."/>
            <person name="Jogler M."/>
            <person name="Boedeker C."/>
            <person name="Pinto D."/>
            <person name="Vollmers J."/>
            <person name="Rivas-Marin E."/>
            <person name="Kohn T."/>
            <person name="Peeters S.H."/>
            <person name="Heuer A."/>
            <person name="Rast P."/>
            <person name="Oberbeckmann S."/>
            <person name="Bunk B."/>
            <person name="Jeske O."/>
            <person name="Meyerdierks A."/>
            <person name="Storesund J.E."/>
            <person name="Kallscheuer N."/>
            <person name="Luecker S."/>
            <person name="Lage O.M."/>
            <person name="Pohl T."/>
            <person name="Merkel B.J."/>
            <person name="Hornburger P."/>
            <person name="Mueller R.-W."/>
            <person name="Bruemmer F."/>
            <person name="Labrenz M."/>
            <person name="Spormann A.M."/>
            <person name="Op den Camp H."/>
            <person name="Overmann J."/>
            <person name="Amann R."/>
            <person name="Jetten M.S.M."/>
            <person name="Mascher T."/>
            <person name="Medema M.H."/>
            <person name="Devos D.P."/>
            <person name="Kaster A.-K."/>
            <person name="Ovreas L."/>
            <person name="Rohde M."/>
            <person name="Galperin M.Y."/>
            <person name="Jogler C."/>
        </authorList>
    </citation>
    <scope>NUCLEOTIDE SEQUENCE [LARGE SCALE GENOMIC DNA]</scope>
    <source>
        <strain evidence="2 3">Poly30</strain>
    </source>
</reference>
<protein>
    <recommendedName>
        <fullName evidence="4">Amino acid transport protein</fullName>
    </recommendedName>
</protein>
<keyword evidence="3" id="KW-1185">Reference proteome</keyword>
<gene>
    <name evidence="2" type="ORF">Poly30_38070</name>
</gene>
<evidence type="ECO:0000313" key="3">
    <source>
        <dbReference type="Proteomes" id="UP000320390"/>
    </source>
</evidence>
<proteinExistence type="predicted"/>
<keyword evidence="1" id="KW-0812">Transmembrane</keyword>
<sequence length="70" mass="7465">MSPATLFAGMVVSGVGFVLFRYGKNESEFPQILAGLALMACPMFVPGALMNYLACAGVLAALWAHARWMP</sequence>
<keyword evidence="1" id="KW-0472">Membrane</keyword>
<keyword evidence="1" id="KW-1133">Transmembrane helix</keyword>
<feature type="transmembrane region" description="Helical" evidence="1">
    <location>
        <begin position="6"/>
        <end position="23"/>
    </location>
</feature>
<dbReference type="EMBL" id="CP036434">
    <property type="protein sequence ID" value="QDV08270.1"/>
    <property type="molecule type" value="Genomic_DNA"/>
</dbReference>
<evidence type="ECO:0000313" key="2">
    <source>
        <dbReference type="EMBL" id="QDV08270.1"/>
    </source>
</evidence>
<feature type="transmembrane region" description="Helical" evidence="1">
    <location>
        <begin position="35"/>
        <end position="64"/>
    </location>
</feature>
<name>A0A518EW02_9BACT</name>
<dbReference type="AlphaFoldDB" id="A0A518EW02"/>
<dbReference type="Proteomes" id="UP000320390">
    <property type="component" value="Chromosome"/>
</dbReference>
<evidence type="ECO:0000256" key="1">
    <source>
        <dbReference type="SAM" id="Phobius"/>
    </source>
</evidence>
<evidence type="ECO:0008006" key="4">
    <source>
        <dbReference type="Google" id="ProtNLM"/>
    </source>
</evidence>
<organism evidence="2 3">
    <name type="scientific">Saltatorellus ferox</name>
    <dbReference type="NCBI Taxonomy" id="2528018"/>
    <lineage>
        <taxon>Bacteria</taxon>
        <taxon>Pseudomonadati</taxon>
        <taxon>Planctomycetota</taxon>
        <taxon>Planctomycetia</taxon>
        <taxon>Planctomycetia incertae sedis</taxon>
        <taxon>Saltatorellus</taxon>
    </lineage>
</organism>